<dbReference type="InterPro" id="IPR022128">
    <property type="entry name" value="FhaA_N"/>
</dbReference>
<comment type="caution">
    <text evidence="2">The sequence shown here is derived from an EMBL/GenBank/DDBJ whole genome shotgun (WGS) entry which is preliminary data.</text>
</comment>
<dbReference type="Gene3D" id="3.30.2320.60">
    <property type="entry name" value="FhaA, phosphopeptide-binding domain (DUF3662)"/>
    <property type="match status" value="1"/>
</dbReference>
<dbReference type="EMBL" id="BMTP01000006">
    <property type="protein sequence ID" value="GGU39252.1"/>
    <property type="molecule type" value="Genomic_DNA"/>
</dbReference>
<evidence type="ECO:0000313" key="3">
    <source>
        <dbReference type="Proteomes" id="UP000636661"/>
    </source>
</evidence>
<dbReference type="Pfam" id="PF12401">
    <property type="entry name" value="FhaA_N"/>
    <property type="match status" value="1"/>
</dbReference>
<protein>
    <recommendedName>
        <fullName evidence="1">FhaA N-terminal domain-containing protein</fullName>
    </recommendedName>
</protein>
<proteinExistence type="predicted"/>
<organism evidence="2 3">
    <name type="scientific">Streptomyces lavendofoliae</name>
    <dbReference type="NCBI Taxonomy" id="67314"/>
    <lineage>
        <taxon>Bacteria</taxon>
        <taxon>Bacillati</taxon>
        <taxon>Actinomycetota</taxon>
        <taxon>Actinomycetes</taxon>
        <taxon>Kitasatosporales</taxon>
        <taxon>Streptomycetaceae</taxon>
        <taxon>Streptomyces</taxon>
    </lineage>
</organism>
<dbReference type="InterPro" id="IPR042287">
    <property type="entry name" value="FhaA_N_sf"/>
</dbReference>
<accession>A0A918M4V9</accession>
<dbReference type="RefSeq" id="WP_189551152.1">
    <property type="nucleotide sequence ID" value="NZ_BMTP01000006.1"/>
</dbReference>
<reference evidence="2" key="2">
    <citation type="submission" date="2020-09" db="EMBL/GenBank/DDBJ databases">
        <authorList>
            <person name="Sun Q."/>
            <person name="Ohkuma M."/>
        </authorList>
    </citation>
    <scope>NUCLEOTIDE SEQUENCE</scope>
    <source>
        <strain evidence="2">JCM 4391</strain>
    </source>
</reference>
<reference evidence="2" key="1">
    <citation type="journal article" date="2014" name="Int. J. Syst. Evol. Microbiol.">
        <title>Complete genome sequence of Corynebacterium casei LMG S-19264T (=DSM 44701T), isolated from a smear-ripened cheese.</title>
        <authorList>
            <consortium name="US DOE Joint Genome Institute (JGI-PGF)"/>
            <person name="Walter F."/>
            <person name="Albersmeier A."/>
            <person name="Kalinowski J."/>
            <person name="Ruckert C."/>
        </authorList>
    </citation>
    <scope>NUCLEOTIDE SEQUENCE</scope>
    <source>
        <strain evidence="2">JCM 4391</strain>
    </source>
</reference>
<keyword evidence="3" id="KW-1185">Reference proteome</keyword>
<gene>
    <name evidence="2" type="ORF">GCM10010274_28410</name>
</gene>
<dbReference type="AlphaFoldDB" id="A0A918M4V9"/>
<evidence type="ECO:0000313" key="2">
    <source>
        <dbReference type="EMBL" id="GGU39252.1"/>
    </source>
</evidence>
<name>A0A918M4V9_9ACTN</name>
<dbReference type="Proteomes" id="UP000636661">
    <property type="component" value="Unassembled WGS sequence"/>
</dbReference>
<sequence length="135" mass="14688">MAKGTLTRWERALERWQSALVSKVVRHEPVELLDALRRECDEHAVVCSGTRVVVPNAYEVELAAGVHDQLLRHGGGDVGQALTDALARHGESRGYEWAGPLTVRVTAAARPAGDPYRVCSSPMPHVRADRFPAAG</sequence>
<feature type="domain" description="FhaA N-terminal" evidence="1">
    <location>
        <begin position="6"/>
        <end position="108"/>
    </location>
</feature>
<evidence type="ECO:0000259" key="1">
    <source>
        <dbReference type="Pfam" id="PF12401"/>
    </source>
</evidence>